<feature type="transmembrane region" description="Helical" evidence="7">
    <location>
        <begin position="138"/>
        <end position="158"/>
    </location>
</feature>
<dbReference type="InterPro" id="IPR003439">
    <property type="entry name" value="ABC_transporter-like_ATP-bd"/>
</dbReference>
<feature type="transmembrane region" description="Helical" evidence="7">
    <location>
        <begin position="245"/>
        <end position="267"/>
    </location>
</feature>
<dbReference type="InterPro" id="IPR017871">
    <property type="entry name" value="ABC_transporter-like_CS"/>
</dbReference>
<evidence type="ECO:0000256" key="1">
    <source>
        <dbReference type="ARBA" id="ARBA00004651"/>
    </source>
</evidence>
<dbReference type="SUPFAM" id="SSF90123">
    <property type="entry name" value="ABC transporter transmembrane region"/>
    <property type="match status" value="1"/>
</dbReference>
<evidence type="ECO:0000256" key="7">
    <source>
        <dbReference type="SAM" id="Phobius"/>
    </source>
</evidence>
<evidence type="ECO:0000256" key="6">
    <source>
        <dbReference type="ARBA" id="ARBA00023136"/>
    </source>
</evidence>
<dbReference type="Gene3D" id="1.20.1560.10">
    <property type="entry name" value="ABC transporter type 1, transmembrane domain"/>
    <property type="match status" value="1"/>
</dbReference>
<evidence type="ECO:0000313" key="12">
    <source>
        <dbReference type="Proteomes" id="UP001344658"/>
    </source>
</evidence>
<evidence type="ECO:0000256" key="3">
    <source>
        <dbReference type="ARBA" id="ARBA00022741"/>
    </source>
</evidence>
<dbReference type="SUPFAM" id="SSF52540">
    <property type="entry name" value="P-loop containing nucleoside triphosphate hydrolases"/>
    <property type="match status" value="1"/>
</dbReference>
<protein>
    <submittedName>
        <fullName evidence="11">ABC transporter ATP-binding protein</fullName>
    </submittedName>
</protein>
<keyword evidence="2 7" id="KW-0812">Transmembrane</keyword>
<feature type="transmembrane region" description="Helical" evidence="7">
    <location>
        <begin position="60"/>
        <end position="85"/>
    </location>
</feature>
<evidence type="ECO:0000259" key="10">
    <source>
        <dbReference type="PROSITE" id="PS50929"/>
    </source>
</evidence>
<dbReference type="PROSITE" id="PS00211">
    <property type="entry name" value="ABC_TRANSPORTER_1"/>
    <property type="match status" value="1"/>
</dbReference>
<evidence type="ECO:0000259" key="9">
    <source>
        <dbReference type="PROSITE" id="PS50893"/>
    </source>
</evidence>
<dbReference type="Gene3D" id="3.40.50.300">
    <property type="entry name" value="P-loop containing nucleotide triphosphate hydrolases"/>
    <property type="match status" value="1"/>
</dbReference>
<dbReference type="PROSITE" id="PS50929">
    <property type="entry name" value="ABC_TM1F"/>
    <property type="match status" value="1"/>
</dbReference>
<name>A0ABU7PGS8_9ACTN</name>
<feature type="signal peptide" evidence="8">
    <location>
        <begin position="1"/>
        <end position="41"/>
    </location>
</feature>
<dbReference type="InterPro" id="IPR011527">
    <property type="entry name" value="ABC1_TM_dom"/>
</dbReference>
<keyword evidence="4 11" id="KW-0067">ATP-binding</keyword>
<dbReference type="InterPro" id="IPR027417">
    <property type="entry name" value="P-loop_NTPase"/>
</dbReference>
<sequence>MRQTATGSWRLLRIAWGVNRTKCVTALFLMVSAAVAGPALAACLGAMTNALVAGHGAAAAWYGGVVALLAVVAMSFGNFAHVVYFEMAELAEMEFVERLMALSNGSESIEHHERSEYAGMLTVLQPESRRFPNALQSLFDFFGLLLAVVFTAVLLARVDPLLLLLPLAAVPPLWAGGRAQAVIERAKTATATATRGARGLFQLSASPRFGGELRVFDLDREMRSRHAALWEDASRGLWRANTVAALLRAAGQLVFGLAYIGAVILVIRNAVVDHRGVGEVILVITLATQVNQQVSTAVTLLGELQRMTATLRRLDTVAELVAAPRDVPADLAPPERLTEGIRLEDVGFTYTGAQAPALREVSLTLPAGTVVAVVGENGAGKSTLVKLLCGLYRPSSGRILVDGEELRRIPVEQWRERASAGFQDFVRYELAAGTTVGLGDVPRIDDTAAVRDALERAQAADVIERLPDGLDTLLGRSYADGAELSGGQWQKLALGRALMRQNPLLLVLDEPTAALDPEAEHRLFERYAAQAVQVAAATGGITLLVSHRFSTVRMADLIVVVDDGRIVESGDHASLMAARGLYADLFELQAGSYR</sequence>
<feature type="domain" description="ABC transporter" evidence="9">
    <location>
        <begin position="341"/>
        <end position="588"/>
    </location>
</feature>
<dbReference type="InterPro" id="IPR039421">
    <property type="entry name" value="Type_1_exporter"/>
</dbReference>
<evidence type="ECO:0000313" key="11">
    <source>
        <dbReference type="EMBL" id="MEE4545019.1"/>
    </source>
</evidence>
<evidence type="ECO:0000256" key="2">
    <source>
        <dbReference type="ARBA" id="ARBA00022692"/>
    </source>
</evidence>
<evidence type="ECO:0000256" key="8">
    <source>
        <dbReference type="SAM" id="SignalP"/>
    </source>
</evidence>
<keyword evidence="6 7" id="KW-0472">Membrane</keyword>
<dbReference type="Pfam" id="PF00005">
    <property type="entry name" value="ABC_tran"/>
    <property type="match status" value="1"/>
</dbReference>
<feature type="domain" description="ABC transmembrane type-1" evidence="10">
    <location>
        <begin position="24"/>
        <end position="306"/>
    </location>
</feature>
<keyword evidence="8" id="KW-0732">Signal</keyword>
<dbReference type="GO" id="GO:0005524">
    <property type="term" value="F:ATP binding"/>
    <property type="evidence" value="ECO:0007669"/>
    <property type="project" value="UniProtKB-KW"/>
</dbReference>
<comment type="caution">
    <text evidence="11">The sequence shown here is derived from an EMBL/GenBank/DDBJ whole genome shotgun (WGS) entry which is preliminary data.</text>
</comment>
<gene>
    <name evidence="11" type="ORF">V2S66_24010</name>
</gene>
<feature type="chain" id="PRO_5045492504" evidence="8">
    <location>
        <begin position="42"/>
        <end position="594"/>
    </location>
</feature>
<dbReference type="EMBL" id="JAZEWV010000024">
    <property type="protein sequence ID" value="MEE4545019.1"/>
    <property type="molecule type" value="Genomic_DNA"/>
</dbReference>
<evidence type="ECO:0000256" key="4">
    <source>
        <dbReference type="ARBA" id="ARBA00022840"/>
    </source>
</evidence>
<keyword evidence="3" id="KW-0547">Nucleotide-binding</keyword>
<dbReference type="InterPro" id="IPR036640">
    <property type="entry name" value="ABC1_TM_sf"/>
</dbReference>
<organism evidence="11 12">
    <name type="scientific">Actinacidiphila polyblastidii</name>
    <dbReference type="NCBI Taxonomy" id="3110430"/>
    <lineage>
        <taxon>Bacteria</taxon>
        <taxon>Bacillati</taxon>
        <taxon>Actinomycetota</taxon>
        <taxon>Actinomycetes</taxon>
        <taxon>Kitasatosporales</taxon>
        <taxon>Streptomycetaceae</taxon>
        <taxon>Actinacidiphila</taxon>
    </lineage>
</organism>
<dbReference type="SMART" id="SM00382">
    <property type="entry name" value="AAA"/>
    <property type="match status" value="1"/>
</dbReference>
<reference evidence="11 12" key="1">
    <citation type="submission" date="2023-12" db="EMBL/GenBank/DDBJ databases">
        <title>Streptomyces sp. V4-01.</title>
        <authorList>
            <person name="Somphong A."/>
            <person name="Phongsopitanun W."/>
        </authorList>
    </citation>
    <scope>NUCLEOTIDE SEQUENCE [LARGE SCALE GENOMIC DNA]</scope>
    <source>
        <strain evidence="11 12">V4-01</strain>
    </source>
</reference>
<evidence type="ECO:0000256" key="5">
    <source>
        <dbReference type="ARBA" id="ARBA00022989"/>
    </source>
</evidence>
<proteinExistence type="predicted"/>
<keyword evidence="5 7" id="KW-1133">Transmembrane helix</keyword>
<dbReference type="PANTHER" id="PTHR43394">
    <property type="entry name" value="ATP-DEPENDENT PERMEASE MDL1, MITOCHONDRIAL"/>
    <property type="match status" value="1"/>
</dbReference>
<dbReference type="PROSITE" id="PS50893">
    <property type="entry name" value="ABC_TRANSPORTER_2"/>
    <property type="match status" value="1"/>
</dbReference>
<dbReference type="InterPro" id="IPR003593">
    <property type="entry name" value="AAA+_ATPase"/>
</dbReference>
<dbReference type="PANTHER" id="PTHR43394:SF1">
    <property type="entry name" value="ATP-BINDING CASSETTE SUB-FAMILY B MEMBER 10, MITOCHONDRIAL"/>
    <property type="match status" value="1"/>
</dbReference>
<dbReference type="Proteomes" id="UP001344658">
    <property type="component" value="Unassembled WGS sequence"/>
</dbReference>
<dbReference type="RefSeq" id="WP_330798302.1">
    <property type="nucleotide sequence ID" value="NZ_JAZEWV010000024.1"/>
</dbReference>
<keyword evidence="12" id="KW-1185">Reference proteome</keyword>
<comment type="subcellular location">
    <subcellularLocation>
        <location evidence="1">Cell membrane</location>
        <topology evidence="1">Multi-pass membrane protein</topology>
    </subcellularLocation>
</comment>
<accession>A0ABU7PGS8</accession>